<dbReference type="InterPro" id="IPR000639">
    <property type="entry name" value="Epox_hydrolase-like"/>
</dbReference>
<evidence type="ECO:0000313" key="2">
    <source>
        <dbReference type="EMBL" id="SHG16627.1"/>
    </source>
</evidence>
<dbReference type="GO" id="GO:0003824">
    <property type="term" value="F:catalytic activity"/>
    <property type="evidence" value="ECO:0007669"/>
    <property type="project" value="InterPro"/>
</dbReference>
<reference evidence="2 3" key="1">
    <citation type="submission" date="2016-11" db="EMBL/GenBank/DDBJ databases">
        <authorList>
            <person name="Jaros S."/>
            <person name="Januszkiewicz K."/>
            <person name="Wedrychowicz H."/>
        </authorList>
    </citation>
    <scope>NUCLEOTIDE SEQUENCE [LARGE SCALE GENOMIC DNA]</scope>
    <source>
        <strain evidence="2 3">GAS138</strain>
    </source>
</reference>
<organism evidence="2 3">
    <name type="scientific">Bradyrhizobium erythrophlei</name>
    <dbReference type="NCBI Taxonomy" id="1437360"/>
    <lineage>
        <taxon>Bacteria</taxon>
        <taxon>Pseudomonadati</taxon>
        <taxon>Pseudomonadota</taxon>
        <taxon>Alphaproteobacteria</taxon>
        <taxon>Hyphomicrobiales</taxon>
        <taxon>Nitrobacteraceae</taxon>
        <taxon>Bradyrhizobium</taxon>
    </lineage>
</organism>
<dbReference type="InterPro" id="IPR000073">
    <property type="entry name" value="AB_hydrolase_1"/>
</dbReference>
<name>A0A1M5HL30_9BRAD</name>
<dbReference type="InterPro" id="IPR029058">
    <property type="entry name" value="AB_hydrolase_fold"/>
</dbReference>
<dbReference type="Gene3D" id="3.40.50.1820">
    <property type="entry name" value="alpha/beta hydrolase"/>
    <property type="match status" value="1"/>
</dbReference>
<feature type="domain" description="AB hydrolase-1" evidence="1">
    <location>
        <begin position="40"/>
        <end position="273"/>
    </location>
</feature>
<dbReference type="Pfam" id="PF00561">
    <property type="entry name" value="Abhydrolase_1"/>
    <property type="match status" value="1"/>
</dbReference>
<sequence>MALVNRHLAKKAERDNPAAGRFLDVDGVRLHYVERGSGEPLILLHGNGSMIEDFESSGLIDLAAKNYRVIVFDRPGFCHSDRPRNVVWTPDVQAELIKHALERLDVSNATVLGHSWGASVAVALALKYPDLIRGLVLYYPTARTDVIAMGAPAIPVIGDILSHTLSPLISRAIWPLMMAKIFGPRSVPEKFGAFPKEMALRPSQIRASAAESALMIPDAFELRNQYPDLKMLIVIIAGQQDRLIDVDTQSARLHSDIPQSRFHRVAGNGHMIQQTATDQVMSAIREVAGGSVELAAAE</sequence>
<accession>A0A1M5HL30</accession>
<gene>
    <name evidence="2" type="ORF">SAMN05443248_0522</name>
</gene>
<dbReference type="SUPFAM" id="SSF53474">
    <property type="entry name" value="alpha/beta-Hydrolases"/>
    <property type="match status" value="1"/>
</dbReference>
<dbReference type="AlphaFoldDB" id="A0A1M5HL30"/>
<evidence type="ECO:0000259" key="1">
    <source>
        <dbReference type="Pfam" id="PF00561"/>
    </source>
</evidence>
<dbReference type="PANTHER" id="PTHR43689:SF8">
    <property type="entry name" value="ALPHA_BETA-HYDROLASES SUPERFAMILY PROTEIN"/>
    <property type="match status" value="1"/>
</dbReference>
<dbReference type="Proteomes" id="UP000189796">
    <property type="component" value="Chromosome I"/>
</dbReference>
<evidence type="ECO:0000313" key="3">
    <source>
        <dbReference type="Proteomes" id="UP000189796"/>
    </source>
</evidence>
<dbReference type="PRINTS" id="PR00412">
    <property type="entry name" value="EPOXHYDRLASE"/>
</dbReference>
<proteinExistence type="predicted"/>
<dbReference type="PANTHER" id="PTHR43689">
    <property type="entry name" value="HYDROLASE"/>
    <property type="match status" value="1"/>
</dbReference>
<dbReference type="EMBL" id="LT670817">
    <property type="protein sequence ID" value="SHG16627.1"/>
    <property type="molecule type" value="Genomic_DNA"/>
</dbReference>
<dbReference type="PRINTS" id="PR00111">
    <property type="entry name" value="ABHYDROLASE"/>
</dbReference>
<protein>
    <submittedName>
        <fullName evidence="2">Pimeloyl-ACP methyl ester carboxylesterase</fullName>
    </submittedName>
</protein>